<evidence type="ECO:0008006" key="3">
    <source>
        <dbReference type="Google" id="ProtNLM"/>
    </source>
</evidence>
<comment type="caution">
    <text evidence="1">The sequence shown here is derived from an EMBL/GenBank/DDBJ whole genome shotgun (WGS) entry which is preliminary data.</text>
</comment>
<evidence type="ECO:0000313" key="1">
    <source>
        <dbReference type="EMBL" id="MBB6449596.1"/>
    </source>
</evidence>
<evidence type="ECO:0000313" key="2">
    <source>
        <dbReference type="Proteomes" id="UP000568839"/>
    </source>
</evidence>
<dbReference type="AlphaFoldDB" id="A0A841PQZ1"/>
<sequence>MLTRDQLVALHFRGLRQPVKNCNFVMKRLRRDGEVKALTDGKQYVYMPAGSTIKKGSTKIPHFLRIADFYQELCEIERPQRFKVEPKIGEKGTVEPDIFMIWKQAPFFVELQRTTYGQRVFNEKMARYDHYYHGGEWKRSDWQPSGESLFPNVWIITSHRYEVSGDKRRSYQVLQTARVRELFG</sequence>
<keyword evidence="2" id="KW-1185">Reference proteome</keyword>
<dbReference type="Pfam" id="PF13814">
    <property type="entry name" value="Replic_Relax"/>
    <property type="match status" value="1"/>
</dbReference>
<gene>
    <name evidence="1" type="ORF">HNR44_001545</name>
</gene>
<dbReference type="InterPro" id="IPR025855">
    <property type="entry name" value="Replic_Relax"/>
</dbReference>
<name>A0A841PQZ1_9BACL</name>
<dbReference type="Proteomes" id="UP000568839">
    <property type="component" value="Unassembled WGS sequence"/>
</dbReference>
<protein>
    <recommendedName>
        <fullName evidence="3">Replication-relaxation</fullName>
    </recommendedName>
</protein>
<organism evidence="1 2">
    <name type="scientific">Geomicrobium halophilum</name>
    <dbReference type="NCBI Taxonomy" id="549000"/>
    <lineage>
        <taxon>Bacteria</taxon>
        <taxon>Bacillati</taxon>
        <taxon>Bacillota</taxon>
        <taxon>Bacilli</taxon>
        <taxon>Bacillales</taxon>
        <taxon>Geomicrobium</taxon>
    </lineage>
</organism>
<reference evidence="1 2" key="1">
    <citation type="submission" date="2020-08" db="EMBL/GenBank/DDBJ databases">
        <title>Genomic Encyclopedia of Type Strains, Phase IV (KMG-IV): sequencing the most valuable type-strain genomes for metagenomic binning, comparative biology and taxonomic classification.</title>
        <authorList>
            <person name="Goeker M."/>
        </authorList>
    </citation>
    <scope>NUCLEOTIDE SEQUENCE [LARGE SCALE GENOMIC DNA]</scope>
    <source>
        <strain evidence="1 2">DSM 21769</strain>
    </source>
</reference>
<proteinExistence type="predicted"/>
<dbReference type="EMBL" id="JACHHJ010000001">
    <property type="protein sequence ID" value="MBB6449596.1"/>
    <property type="molecule type" value="Genomic_DNA"/>
</dbReference>
<accession>A0A841PQZ1</accession>